<evidence type="ECO:0000313" key="2">
    <source>
        <dbReference type="Proteomes" id="UP000321026"/>
    </source>
</evidence>
<protein>
    <submittedName>
        <fullName evidence="1">Uncharacterized protein</fullName>
    </submittedName>
</protein>
<comment type="caution">
    <text evidence="1">The sequence shown here is derived from an EMBL/GenBank/DDBJ whole genome shotgun (WGS) entry which is preliminary data.</text>
</comment>
<name>A0A5C7J8P7_9BACT</name>
<accession>A0A5C7J8P7</accession>
<organism evidence="1 2">
    <name type="scientific">Candidatus Dojkabacteria bacterium</name>
    <dbReference type="NCBI Taxonomy" id="2099670"/>
    <lineage>
        <taxon>Bacteria</taxon>
        <taxon>Candidatus Dojkabacteria</taxon>
    </lineage>
</organism>
<evidence type="ECO:0000313" key="1">
    <source>
        <dbReference type="EMBL" id="TXG77925.1"/>
    </source>
</evidence>
<gene>
    <name evidence="1" type="ORF">E6Q11_01960</name>
</gene>
<dbReference type="AlphaFoldDB" id="A0A5C7J8P7"/>
<sequence>MKEITESGFPLEHRFDRLAEVDIFVAEVATALSDQLAEVEDDDERVLLGSIKGPRLVSEAIKAQANKHGFHGQLRDIVVFPTEPDKTLLPKGMREMDERIQSLDLRAQMHSSGRGIIGQERAIVTLFVPPEKFFRERYSNGSTILHSYLEQGEPLVLFAARTENAKGSLRAMDQVRFSAQRIDGWAQRLALGHNALLVLSPDGDRTQFTYRRSRRRLNMFKR</sequence>
<reference evidence="1 2" key="1">
    <citation type="submission" date="2018-09" db="EMBL/GenBank/DDBJ databases">
        <title>Metagenome Assembled Genomes from an Advanced Water Purification Facility.</title>
        <authorList>
            <person name="Stamps B.W."/>
            <person name="Spear J.R."/>
        </authorList>
    </citation>
    <scope>NUCLEOTIDE SEQUENCE [LARGE SCALE GENOMIC DNA]</scope>
    <source>
        <strain evidence="1">Bin_63_2</strain>
    </source>
</reference>
<dbReference type="Proteomes" id="UP000321026">
    <property type="component" value="Unassembled WGS sequence"/>
</dbReference>
<proteinExistence type="predicted"/>
<dbReference type="EMBL" id="SSDS01000033">
    <property type="protein sequence ID" value="TXG77925.1"/>
    <property type="molecule type" value="Genomic_DNA"/>
</dbReference>